<gene>
    <name evidence="1" type="ORF">HMPREF1097_00958</name>
</gene>
<proteinExistence type="predicted"/>
<sequence length="59" mass="6541">MIQISNEPMVRLKNGAYIPAKSYEGDMETARGNRTGCRKAIFAGKLTFNSIKEIYAGEV</sequence>
<reference evidence="1 2" key="1">
    <citation type="submission" date="2013-01" db="EMBL/GenBank/DDBJ databases">
        <title>The Genome Sequence of Clostridium bolteae 90B8.</title>
        <authorList>
            <consortium name="The Broad Institute Genome Sequencing Platform"/>
            <person name="Earl A."/>
            <person name="Ward D."/>
            <person name="Feldgarden M."/>
            <person name="Gevers D."/>
            <person name="Courvalin P."/>
            <person name="Lambert T."/>
            <person name="Walker B."/>
            <person name="Young S.K."/>
            <person name="Zeng Q."/>
            <person name="Gargeya S."/>
            <person name="Fitzgerald M."/>
            <person name="Haas B."/>
            <person name="Abouelleil A."/>
            <person name="Alvarado L."/>
            <person name="Arachchi H.M."/>
            <person name="Berlin A.M."/>
            <person name="Chapman S.B."/>
            <person name="Dewar J."/>
            <person name="Goldberg J."/>
            <person name="Griggs A."/>
            <person name="Gujja S."/>
            <person name="Hansen M."/>
            <person name="Howarth C."/>
            <person name="Imamovic A."/>
            <person name="Larimer J."/>
            <person name="McCowan C."/>
            <person name="Murphy C."/>
            <person name="Neiman D."/>
            <person name="Pearson M."/>
            <person name="Priest M."/>
            <person name="Roberts A."/>
            <person name="Saif S."/>
            <person name="Shea T."/>
            <person name="Sisk P."/>
            <person name="Sykes S."/>
            <person name="Wortman J."/>
            <person name="Nusbaum C."/>
            <person name="Birren B."/>
        </authorList>
    </citation>
    <scope>NUCLEOTIDE SEQUENCE [LARGE SCALE GENOMIC DNA]</scope>
    <source>
        <strain evidence="1 2">90B8</strain>
    </source>
</reference>
<comment type="caution">
    <text evidence="1">The sequence shown here is derived from an EMBL/GenBank/DDBJ whole genome shotgun (WGS) entry which is preliminary data.</text>
</comment>
<dbReference type="Proteomes" id="UP000013041">
    <property type="component" value="Unassembled WGS sequence"/>
</dbReference>
<accession>N9ZTP5</accession>
<dbReference type="HOGENOM" id="CLU_2952091_0_0_9"/>
<dbReference type="RefSeq" id="WP_002571304.1">
    <property type="nucleotide sequence ID" value="NZ_KB851149.1"/>
</dbReference>
<dbReference type="EMBL" id="AGYG01000006">
    <property type="protein sequence ID" value="ENZ43225.1"/>
    <property type="molecule type" value="Genomic_DNA"/>
</dbReference>
<protein>
    <submittedName>
        <fullName evidence="1">Uncharacterized protein</fullName>
    </submittedName>
</protein>
<evidence type="ECO:0000313" key="1">
    <source>
        <dbReference type="EMBL" id="ENZ43225.1"/>
    </source>
</evidence>
<dbReference type="AlphaFoldDB" id="N9ZTP5"/>
<organism evidence="1 2">
    <name type="scientific">Enterocloster bolteae 90B8</name>
    <dbReference type="NCBI Taxonomy" id="997897"/>
    <lineage>
        <taxon>Bacteria</taxon>
        <taxon>Bacillati</taxon>
        <taxon>Bacillota</taxon>
        <taxon>Clostridia</taxon>
        <taxon>Lachnospirales</taxon>
        <taxon>Lachnospiraceae</taxon>
        <taxon>Enterocloster</taxon>
    </lineage>
</organism>
<evidence type="ECO:0000313" key="2">
    <source>
        <dbReference type="Proteomes" id="UP000013041"/>
    </source>
</evidence>
<name>N9ZTP5_9FIRM</name>